<sequence>MMAAFRRNTIGLIIAAGGLACTPACATGVAVVGLFTGKAIVSIDGGRPRTLNVGQTVQGVRLLAADSDQARIEVDGKVRQLGLGQSFAGGAQAGARPSVSLTADARGHFAAAGSLNGYPVNFLVDTGATAVAIGAADAQRIGLDYKQGQAVRVGTAAGVVPAWRVTFNTVKVGGIAVNQVEGLVVEAGLAVPLLGMSFLNRMEMTRDGQTMTLTQRY</sequence>
<organism evidence="2 3">
    <name type="scientific">Thiobacillus sedimenti</name>
    <dbReference type="NCBI Taxonomy" id="3110231"/>
    <lineage>
        <taxon>Bacteria</taxon>
        <taxon>Pseudomonadati</taxon>
        <taxon>Pseudomonadota</taxon>
        <taxon>Betaproteobacteria</taxon>
        <taxon>Nitrosomonadales</taxon>
        <taxon>Thiobacillaceae</taxon>
        <taxon>Thiobacillus</taxon>
    </lineage>
</organism>
<dbReference type="InterPro" id="IPR001969">
    <property type="entry name" value="Aspartic_peptidase_AS"/>
</dbReference>
<reference evidence="2 3" key="1">
    <citation type="submission" date="2023-12" db="EMBL/GenBank/DDBJ databases">
        <title>Thiobacillus sedimentum sp. nov., a chemolithoautotrophic sulfur-oxidizing bacterium isolated from freshwater sediment.</title>
        <authorList>
            <person name="Luo J."/>
            <person name="Dai C."/>
        </authorList>
    </citation>
    <scope>NUCLEOTIDE SEQUENCE [LARGE SCALE GENOMIC DNA]</scope>
    <source>
        <strain evidence="2 3">SCUT-2</strain>
    </source>
</reference>
<evidence type="ECO:0000313" key="3">
    <source>
        <dbReference type="Proteomes" id="UP001334732"/>
    </source>
</evidence>
<feature type="signal peptide" evidence="1">
    <location>
        <begin position="1"/>
        <end position="26"/>
    </location>
</feature>
<dbReference type="InterPro" id="IPR011969">
    <property type="entry name" value="Clan_AA_Asp_peptidase_C"/>
</dbReference>
<dbReference type="CDD" id="cd05483">
    <property type="entry name" value="retropepsin_like_bacteria"/>
    <property type="match status" value="1"/>
</dbReference>
<dbReference type="GO" id="GO:0008233">
    <property type="term" value="F:peptidase activity"/>
    <property type="evidence" value="ECO:0007669"/>
    <property type="project" value="UniProtKB-KW"/>
</dbReference>
<dbReference type="EC" id="3.4.23.-" evidence="2"/>
<dbReference type="InterPro" id="IPR034122">
    <property type="entry name" value="Retropepsin-like_bacterial"/>
</dbReference>
<dbReference type="PROSITE" id="PS00141">
    <property type="entry name" value="ASP_PROTEASE"/>
    <property type="match status" value="1"/>
</dbReference>
<proteinExistence type="predicted"/>
<keyword evidence="2" id="KW-0378">Hydrolase</keyword>
<evidence type="ECO:0000313" key="2">
    <source>
        <dbReference type="EMBL" id="WRS40143.1"/>
    </source>
</evidence>
<evidence type="ECO:0000256" key="1">
    <source>
        <dbReference type="SAM" id="SignalP"/>
    </source>
</evidence>
<dbReference type="RefSeq" id="WP_324780673.1">
    <property type="nucleotide sequence ID" value="NZ_CP141769.1"/>
</dbReference>
<dbReference type="Pfam" id="PF13975">
    <property type="entry name" value="gag-asp_proteas"/>
    <property type="match status" value="1"/>
</dbReference>
<dbReference type="Gene3D" id="2.40.70.10">
    <property type="entry name" value="Acid Proteases"/>
    <property type="match status" value="1"/>
</dbReference>
<name>A0ABZ1CQD7_9PROT</name>
<dbReference type="GO" id="GO:0006508">
    <property type="term" value="P:proteolysis"/>
    <property type="evidence" value="ECO:0007669"/>
    <property type="project" value="UniProtKB-KW"/>
</dbReference>
<gene>
    <name evidence="2" type="ORF">VA613_04550</name>
</gene>
<dbReference type="PROSITE" id="PS51257">
    <property type="entry name" value="PROKAR_LIPOPROTEIN"/>
    <property type="match status" value="1"/>
</dbReference>
<dbReference type="NCBIfam" id="TIGR02281">
    <property type="entry name" value="clan_AA_DTGA"/>
    <property type="match status" value="1"/>
</dbReference>
<dbReference type="Proteomes" id="UP001334732">
    <property type="component" value="Chromosome"/>
</dbReference>
<feature type="chain" id="PRO_5045898931" evidence="1">
    <location>
        <begin position="27"/>
        <end position="217"/>
    </location>
</feature>
<dbReference type="SUPFAM" id="SSF50630">
    <property type="entry name" value="Acid proteases"/>
    <property type="match status" value="1"/>
</dbReference>
<dbReference type="EMBL" id="CP141769">
    <property type="protein sequence ID" value="WRS40143.1"/>
    <property type="molecule type" value="Genomic_DNA"/>
</dbReference>
<accession>A0ABZ1CQD7</accession>
<keyword evidence="1" id="KW-0732">Signal</keyword>
<keyword evidence="3" id="KW-1185">Reference proteome</keyword>
<keyword evidence="2" id="KW-0645">Protease</keyword>
<protein>
    <submittedName>
        <fullName evidence="2">TIGR02281 family clan AA aspartic protease</fullName>
        <ecNumber evidence="2">3.4.23.-</ecNumber>
    </submittedName>
</protein>
<dbReference type="InterPro" id="IPR021109">
    <property type="entry name" value="Peptidase_aspartic_dom_sf"/>
</dbReference>